<feature type="domain" description="HTH luxR-type" evidence="5">
    <location>
        <begin position="71"/>
        <end position="136"/>
    </location>
</feature>
<keyword evidence="4" id="KW-0472">Membrane</keyword>
<keyword evidence="2" id="KW-0238">DNA-binding</keyword>
<evidence type="ECO:0000256" key="2">
    <source>
        <dbReference type="ARBA" id="ARBA00023125"/>
    </source>
</evidence>
<dbReference type="PANTHER" id="PTHR44688:SF16">
    <property type="entry name" value="DNA-BINDING TRANSCRIPTIONAL ACTIVATOR DEVR_DOSR"/>
    <property type="match status" value="1"/>
</dbReference>
<dbReference type="SUPFAM" id="SSF46894">
    <property type="entry name" value="C-terminal effector domain of the bipartite response regulators"/>
    <property type="match status" value="1"/>
</dbReference>
<dbReference type="InterPro" id="IPR036388">
    <property type="entry name" value="WH-like_DNA-bd_sf"/>
</dbReference>
<dbReference type="PANTHER" id="PTHR44688">
    <property type="entry name" value="DNA-BINDING TRANSCRIPTIONAL ACTIVATOR DEVR_DOSR"/>
    <property type="match status" value="1"/>
</dbReference>
<protein>
    <recommendedName>
        <fullName evidence="5">HTH luxR-type domain-containing protein</fullName>
    </recommendedName>
</protein>
<dbReference type="PROSITE" id="PS50043">
    <property type="entry name" value="HTH_LUXR_2"/>
    <property type="match status" value="1"/>
</dbReference>
<dbReference type="SMART" id="SM00421">
    <property type="entry name" value="HTH_LUXR"/>
    <property type="match status" value="1"/>
</dbReference>
<evidence type="ECO:0000259" key="5">
    <source>
        <dbReference type="PROSITE" id="PS50043"/>
    </source>
</evidence>
<dbReference type="GO" id="GO:0006355">
    <property type="term" value="P:regulation of DNA-templated transcription"/>
    <property type="evidence" value="ECO:0007669"/>
    <property type="project" value="InterPro"/>
</dbReference>
<accession>A0A0A7PDS4</accession>
<evidence type="ECO:0000256" key="3">
    <source>
        <dbReference type="ARBA" id="ARBA00023163"/>
    </source>
</evidence>
<dbReference type="Proteomes" id="UP000030907">
    <property type="component" value="Chromosome"/>
</dbReference>
<evidence type="ECO:0000256" key="4">
    <source>
        <dbReference type="SAM" id="Phobius"/>
    </source>
</evidence>
<dbReference type="HOGENOM" id="CLU_000445_90_11_5"/>
<sequence length="139" mass="15284">MPIMVRPIILYGIALAAAAFLLEWLNYKHVVHRWSTEFYVAVIAVLCVALGIWAGNRLTARPRQAFARNDAAVAALGLSVRECEVLEMLAAGHANKVIARELDISPNTVKTHVARIYEKLAVASRTQAVQKARALDILP</sequence>
<dbReference type="InterPro" id="IPR016032">
    <property type="entry name" value="Sig_transdc_resp-reg_C-effctor"/>
</dbReference>
<dbReference type="GO" id="GO:0003677">
    <property type="term" value="F:DNA binding"/>
    <property type="evidence" value="ECO:0007669"/>
    <property type="project" value="UniProtKB-KW"/>
</dbReference>
<dbReference type="EMBL" id="CP009122">
    <property type="protein sequence ID" value="AJA08246.1"/>
    <property type="molecule type" value="Genomic_DNA"/>
</dbReference>
<feature type="transmembrane region" description="Helical" evidence="4">
    <location>
        <begin position="7"/>
        <end position="26"/>
    </location>
</feature>
<keyword evidence="7" id="KW-1185">Reference proteome</keyword>
<dbReference type="STRING" id="1515612.SKP52_06615"/>
<reference evidence="6 7" key="1">
    <citation type="journal article" date="2015" name="Int. J. Syst. Evol. Microbiol.">
        <title>Description of Sphingopyxis fribergensis sp. nov. - a soil bacterium with the ability to degrade styrene and phenylacetic acid.</title>
        <authorList>
            <person name="Oelschlagel M."/>
            <person name="Ruckert C."/>
            <person name="Kalinowski J."/>
            <person name="Schmidt G."/>
            <person name="Schlomann M."/>
            <person name="Tischler D."/>
        </authorList>
    </citation>
    <scope>NUCLEOTIDE SEQUENCE [LARGE SCALE GENOMIC DNA]</scope>
    <source>
        <strain evidence="6 7">Kp5.2</strain>
    </source>
</reference>
<keyword evidence="3" id="KW-0804">Transcription</keyword>
<keyword evidence="1" id="KW-0805">Transcription regulation</keyword>
<dbReference type="PROSITE" id="PS00622">
    <property type="entry name" value="HTH_LUXR_1"/>
    <property type="match status" value="1"/>
</dbReference>
<dbReference type="PRINTS" id="PR00038">
    <property type="entry name" value="HTHLUXR"/>
</dbReference>
<keyword evidence="4" id="KW-1133">Transmembrane helix</keyword>
<evidence type="ECO:0000256" key="1">
    <source>
        <dbReference type="ARBA" id="ARBA00023015"/>
    </source>
</evidence>
<organism evidence="6 7">
    <name type="scientific">Sphingopyxis fribergensis</name>
    <dbReference type="NCBI Taxonomy" id="1515612"/>
    <lineage>
        <taxon>Bacteria</taxon>
        <taxon>Pseudomonadati</taxon>
        <taxon>Pseudomonadota</taxon>
        <taxon>Alphaproteobacteria</taxon>
        <taxon>Sphingomonadales</taxon>
        <taxon>Sphingomonadaceae</taxon>
        <taxon>Sphingopyxis</taxon>
    </lineage>
</organism>
<dbReference type="AlphaFoldDB" id="A0A0A7PDS4"/>
<dbReference type="Gene3D" id="1.10.10.10">
    <property type="entry name" value="Winged helix-like DNA-binding domain superfamily/Winged helix DNA-binding domain"/>
    <property type="match status" value="1"/>
</dbReference>
<name>A0A0A7PDS4_9SPHN</name>
<dbReference type="KEGG" id="sphk:SKP52_06615"/>
<keyword evidence="4" id="KW-0812">Transmembrane</keyword>
<proteinExistence type="predicted"/>
<dbReference type="CDD" id="cd06170">
    <property type="entry name" value="LuxR_C_like"/>
    <property type="match status" value="1"/>
</dbReference>
<dbReference type="Pfam" id="PF00196">
    <property type="entry name" value="GerE"/>
    <property type="match status" value="1"/>
</dbReference>
<dbReference type="InterPro" id="IPR000792">
    <property type="entry name" value="Tscrpt_reg_LuxR_C"/>
</dbReference>
<feature type="transmembrane region" description="Helical" evidence="4">
    <location>
        <begin position="38"/>
        <end position="55"/>
    </location>
</feature>
<gene>
    <name evidence="6" type="ORF">SKP52_06615</name>
</gene>
<evidence type="ECO:0000313" key="7">
    <source>
        <dbReference type="Proteomes" id="UP000030907"/>
    </source>
</evidence>
<evidence type="ECO:0000313" key="6">
    <source>
        <dbReference type="EMBL" id="AJA08246.1"/>
    </source>
</evidence>